<comment type="caution">
    <text evidence="1">The sequence shown here is derived from an EMBL/GenBank/DDBJ whole genome shotgun (WGS) entry which is preliminary data.</text>
</comment>
<evidence type="ECO:0008006" key="3">
    <source>
        <dbReference type="Google" id="ProtNLM"/>
    </source>
</evidence>
<proteinExistence type="predicted"/>
<dbReference type="RefSeq" id="WP_138729954.1">
    <property type="nucleotide sequence ID" value="NZ_SRMP02000005.1"/>
</dbReference>
<sequence length="118" mass="13835">MKKIIMLITMAIIVMACNKNGTSIKVNKNKERFELMAEYPHEKERRLSLFLQNSFKQDSRLLRQDLAIGKEVKLANGAVFYMRHNPRKLELEMLKAKNNAVGYQFFDEFVQGIKRVLN</sequence>
<keyword evidence="2" id="KW-1185">Reference proteome</keyword>
<reference evidence="1 2" key="1">
    <citation type="submission" date="2024-12" db="EMBL/GenBank/DDBJ databases">
        <authorList>
            <person name="Hu S."/>
        </authorList>
    </citation>
    <scope>NUCLEOTIDE SEQUENCE [LARGE SCALE GENOMIC DNA]</scope>
    <source>
        <strain evidence="1 2">P-25</strain>
    </source>
</reference>
<dbReference type="EMBL" id="SRMP02000005">
    <property type="protein sequence ID" value="MFN0290734.1"/>
    <property type="molecule type" value="Genomic_DNA"/>
</dbReference>
<evidence type="ECO:0000313" key="2">
    <source>
        <dbReference type="Proteomes" id="UP001517367"/>
    </source>
</evidence>
<organism evidence="1 2">
    <name type="scientific">Pedobacter helvus</name>
    <dbReference type="NCBI Taxonomy" id="2563444"/>
    <lineage>
        <taxon>Bacteria</taxon>
        <taxon>Pseudomonadati</taxon>
        <taxon>Bacteroidota</taxon>
        <taxon>Sphingobacteriia</taxon>
        <taxon>Sphingobacteriales</taxon>
        <taxon>Sphingobacteriaceae</taxon>
        <taxon>Pedobacter</taxon>
    </lineage>
</organism>
<evidence type="ECO:0000313" key="1">
    <source>
        <dbReference type="EMBL" id="MFN0290734.1"/>
    </source>
</evidence>
<dbReference type="Proteomes" id="UP001517367">
    <property type="component" value="Unassembled WGS sequence"/>
</dbReference>
<name>A0ABW9JEA9_9SPHI</name>
<dbReference type="PROSITE" id="PS51257">
    <property type="entry name" value="PROKAR_LIPOPROTEIN"/>
    <property type="match status" value="1"/>
</dbReference>
<protein>
    <recommendedName>
        <fullName evidence="3">Lipoprotein</fullName>
    </recommendedName>
</protein>
<accession>A0ABW9JEA9</accession>
<gene>
    <name evidence="1" type="ORF">E5L68_004995</name>
</gene>